<comment type="similarity">
    <text evidence="4">Belongs to the KdsB family.</text>
</comment>
<name>A0ABU3K417_9BACT</name>
<dbReference type="EMBL" id="JAQOUE010000001">
    <property type="protein sequence ID" value="MDT7041134.1"/>
    <property type="molecule type" value="Genomic_DNA"/>
</dbReference>
<keyword evidence="6" id="KW-1185">Reference proteome</keyword>
<protein>
    <recommendedName>
        <fullName evidence="4">3-deoxy-manno-octulosonate cytidylyltransferase</fullName>
        <ecNumber evidence="4">2.7.7.38</ecNumber>
    </recommendedName>
    <alternativeName>
        <fullName evidence="4">CMP-2-keto-3-deoxyoctulosonic acid synthase</fullName>
        <shortName evidence="4">CKS</shortName>
        <shortName evidence="4">CMP-KDO synthase</shortName>
    </alternativeName>
</protein>
<comment type="catalytic activity">
    <reaction evidence="4">
        <text>3-deoxy-alpha-D-manno-oct-2-ulosonate + CTP = CMP-3-deoxy-beta-D-manno-octulosonate + diphosphate</text>
        <dbReference type="Rhea" id="RHEA:23448"/>
        <dbReference type="ChEBI" id="CHEBI:33019"/>
        <dbReference type="ChEBI" id="CHEBI:37563"/>
        <dbReference type="ChEBI" id="CHEBI:85986"/>
        <dbReference type="ChEBI" id="CHEBI:85987"/>
        <dbReference type="EC" id="2.7.7.38"/>
    </reaction>
</comment>
<dbReference type="HAMAP" id="MF_00057">
    <property type="entry name" value="KdsB"/>
    <property type="match status" value="1"/>
</dbReference>
<comment type="caution">
    <text evidence="5">The sequence shown here is derived from an EMBL/GenBank/DDBJ whole genome shotgun (WGS) entry which is preliminary data.</text>
</comment>
<evidence type="ECO:0000313" key="6">
    <source>
        <dbReference type="Proteomes" id="UP001250932"/>
    </source>
</evidence>
<dbReference type="PANTHER" id="PTHR42866">
    <property type="entry name" value="3-DEOXY-MANNO-OCTULOSONATE CYTIDYLYLTRANSFERASE"/>
    <property type="match status" value="1"/>
</dbReference>
<evidence type="ECO:0000256" key="1">
    <source>
        <dbReference type="ARBA" id="ARBA00022679"/>
    </source>
</evidence>
<dbReference type="SUPFAM" id="SSF53448">
    <property type="entry name" value="Nucleotide-diphospho-sugar transferases"/>
    <property type="match status" value="1"/>
</dbReference>
<evidence type="ECO:0000313" key="5">
    <source>
        <dbReference type="EMBL" id="MDT7041134.1"/>
    </source>
</evidence>
<dbReference type="PANTHER" id="PTHR42866:SF2">
    <property type="entry name" value="3-DEOXY-MANNO-OCTULOSONATE CYTIDYLYLTRANSFERASE, MITOCHONDRIAL"/>
    <property type="match status" value="1"/>
</dbReference>
<gene>
    <name evidence="4 5" type="primary">kdsB</name>
    <name evidence="5" type="ORF">PPG34_02150</name>
</gene>
<keyword evidence="4" id="KW-0963">Cytoplasm</keyword>
<comment type="subcellular location">
    <subcellularLocation>
        <location evidence="4">Cytoplasm</location>
    </subcellularLocation>
</comment>
<dbReference type="EC" id="2.7.7.38" evidence="4"/>
<evidence type="ECO:0000256" key="3">
    <source>
        <dbReference type="ARBA" id="ARBA00022985"/>
    </source>
</evidence>
<dbReference type="NCBIfam" id="NF003952">
    <property type="entry name" value="PRK05450.1-5"/>
    <property type="match status" value="1"/>
</dbReference>
<dbReference type="NCBIfam" id="NF003950">
    <property type="entry name" value="PRK05450.1-3"/>
    <property type="match status" value="1"/>
</dbReference>
<keyword evidence="3 4" id="KW-0448">Lipopolysaccharide biosynthesis</keyword>
<keyword evidence="2 4" id="KW-0548">Nucleotidyltransferase</keyword>
<dbReference type="InterPro" id="IPR029044">
    <property type="entry name" value="Nucleotide-diphossugar_trans"/>
</dbReference>
<evidence type="ECO:0000256" key="2">
    <source>
        <dbReference type="ARBA" id="ARBA00022695"/>
    </source>
</evidence>
<dbReference type="RefSeq" id="WP_313831492.1">
    <property type="nucleotide sequence ID" value="NZ_JAQOUE010000001.1"/>
</dbReference>
<dbReference type="NCBIfam" id="TIGR00466">
    <property type="entry name" value="kdsB"/>
    <property type="match status" value="1"/>
</dbReference>
<dbReference type="InterPro" id="IPR003329">
    <property type="entry name" value="Cytidylyl_trans"/>
</dbReference>
<evidence type="ECO:0000256" key="4">
    <source>
        <dbReference type="HAMAP-Rule" id="MF_00057"/>
    </source>
</evidence>
<dbReference type="CDD" id="cd02517">
    <property type="entry name" value="CMP-KDO-Synthetase"/>
    <property type="match status" value="1"/>
</dbReference>
<accession>A0ABU3K417</accession>
<dbReference type="Gene3D" id="3.90.550.10">
    <property type="entry name" value="Spore Coat Polysaccharide Biosynthesis Protein SpsA, Chain A"/>
    <property type="match status" value="1"/>
</dbReference>
<comment type="function">
    <text evidence="4">Activates KDO (a required 8-carbon sugar) for incorporation into bacterial lipopolysaccharide in Gram-negative bacteria.</text>
</comment>
<comment type="pathway">
    <text evidence="4">Nucleotide-sugar biosynthesis; CMP-3-deoxy-D-manno-octulosonate biosynthesis; CMP-3-deoxy-D-manno-octulosonate from 3-deoxy-D-manno-octulosonate and CTP: step 1/1.</text>
</comment>
<dbReference type="Proteomes" id="UP001250932">
    <property type="component" value="Unassembled WGS sequence"/>
</dbReference>
<sequence>MNKPSITIVIPARYESSRFPGKPLALLANKPIIQHVYEQAIRVAKVDQVIVATDDSRIQHAVEEFGGVAQMVTVPCRTGTDRVAEACRSLPAEIIINLQADEILLNPDILNDLIDPFLLAASPLGTLKRKIEGQEEFSNYGVVKVVTDKEGRALYFSRASIPHTRDQEMHGLITPFASIHLGVYIFQRATLLQFAELPTGKLEETEKLEQLRALEHGIPITVWETKQPSLRIDTPEDLIEANRSWDRLMVGSG</sequence>
<keyword evidence="1 4" id="KW-0808">Transferase</keyword>
<reference evidence="5 6" key="1">
    <citation type="journal article" date="2023" name="ISME J.">
        <title>Cultivation and genomic characterization of novel and ubiquitous marine nitrite-oxidizing bacteria from the Nitrospirales.</title>
        <authorList>
            <person name="Mueller A.J."/>
            <person name="Daebeler A."/>
            <person name="Herbold C.W."/>
            <person name="Kirkegaard R.H."/>
            <person name="Daims H."/>
        </authorList>
    </citation>
    <scope>NUCLEOTIDE SEQUENCE [LARGE SCALE GENOMIC DNA]</scope>
    <source>
        <strain evidence="5 6">EB</strain>
    </source>
</reference>
<dbReference type="Pfam" id="PF02348">
    <property type="entry name" value="CTP_transf_3"/>
    <property type="match status" value="1"/>
</dbReference>
<dbReference type="GO" id="GO:0008690">
    <property type="term" value="F:3-deoxy-manno-octulosonate cytidylyltransferase activity"/>
    <property type="evidence" value="ECO:0007669"/>
    <property type="project" value="UniProtKB-EC"/>
</dbReference>
<proteinExistence type="inferred from homology"/>
<organism evidence="5 6">
    <name type="scientific">Candidatus Nitronereus thalassa</name>
    <dbReference type="NCBI Taxonomy" id="3020898"/>
    <lineage>
        <taxon>Bacteria</taxon>
        <taxon>Pseudomonadati</taxon>
        <taxon>Nitrospirota</taxon>
        <taxon>Nitrospiria</taxon>
        <taxon>Nitrospirales</taxon>
        <taxon>Nitrospiraceae</taxon>
        <taxon>Candidatus Nitronereus</taxon>
    </lineage>
</organism>
<dbReference type="InterPro" id="IPR004528">
    <property type="entry name" value="KdsB"/>
</dbReference>